<dbReference type="KEGG" id="mgl:MGL_0896"/>
<dbReference type="InterPro" id="IPR012340">
    <property type="entry name" value="NA-bd_OB-fold"/>
</dbReference>
<keyword evidence="2" id="KW-0963">Cytoplasm</keyword>
<feature type="domain" description="Exosome complex component CSL4 C-terminal" evidence="4">
    <location>
        <begin position="65"/>
        <end position="157"/>
    </location>
</feature>
<dbReference type="FunCoup" id="A8PVK7">
    <property type="interactions" value="536"/>
</dbReference>
<keyword evidence="3" id="KW-0271">Exosome</keyword>
<evidence type="ECO:0000256" key="3">
    <source>
        <dbReference type="ARBA" id="ARBA00022835"/>
    </source>
</evidence>
<keyword evidence="6" id="KW-1185">Reference proteome</keyword>
<evidence type="ECO:0000313" key="6">
    <source>
        <dbReference type="Proteomes" id="UP000008837"/>
    </source>
</evidence>
<reference evidence="5 6" key="1">
    <citation type="journal article" date="2007" name="Proc. Natl. Acad. Sci. U.S.A.">
        <title>Dandruff-associated Malassezia genomes reveal convergent and divergent virulence traits shared with plant and human fungal pathogens.</title>
        <authorList>
            <person name="Xu J."/>
            <person name="Saunders C.W."/>
            <person name="Hu P."/>
            <person name="Grant R.A."/>
            <person name="Boekhout T."/>
            <person name="Kuramae E.E."/>
            <person name="Kronstad J.W."/>
            <person name="Deangelis Y.M."/>
            <person name="Reeder N.L."/>
            <person name="Johnstone K.R."/>
            <person name="Leland M."/>
            <person name="Fieno A.M."/>
            <person name="Begley W.M."/>
            <person name="Sun Y."/>
            <person name="Lacey M.P."/>
            <person name="Chaudhary T."/>
            <person name="Keough T."/>
            <person name="Chu L."/>
            <person name="Sears R."/>
            <person name="Yuan B."/>
            <person name="Dawson T.L.Jr."/>
        </authorList>
    </citation>
    <scope>NUCLEOTIDE SEQUENCE [LARGE SCALE GENOMIC DNA]</scope>
    <source>
        <strain evidence="6">ATCC MYA-4612 / CBS 7966</strain>
    </source>
</reference>
<dbReference type="InterPro" id="IPR019495">
    <property type="entry name" value="EXOSC1_C"/>
</dbReference>
<protein>
    <recommendedName>
        <fullName evidence="4">Exosome complex component CSL4 C-terminal domain-containing protein</fullName>
    </recommendedName>
</protein>
<dbReference type="GO" id="GO:0000176">
    <property type="term" value="C:nuclear exosome (RNase complex)"/>
    <property type="evidence" value="ECO:0007669"/>
    <property type="project" value="TreeGrafter"/>
</dbReference>
<gene>
    <name evidence="5" type="ORF">MGL_0896</name>
</gene>
<dbReference type="InParanoid" id="A8PVK7"/>
<dbReference type="CDD" id="cd05791">
    <property type="entry name" value="S1_CSL4"/>
    <property type="match status" value="1"/>
</dbReference>
<dbReference type="Pfam" id="PF10447">
    <property type="entry name" value="EXOSC1"/>
    <property type="match status" value="1"/>
</dbReference>
<proteinExistence type="predicted"/>
<dbReference type="PANTHER" id="PTHR12686:SF8">
    <property type="entry name" value="EXOSOME COMPLEX COMPONENT CSL4"/>
    <property type="match status" value="1"/>
</dbReference>
<dbReference type="AlphaFoldDB" id="A8PVK7"/>
<dbReference type="VEuPathDB" id="FungiDB:MGL_0896"/>
<evidence type="ECO:0000259" key="4">
    <source>
        <dbReference type="Pfam" id="PF10447"/>
    </source>
</evidence>
<organism evidence="5 6">
    <name type="scientific">Malassezia globosa (strain ATCC MYA-4612 / CBS 7966)</name>
    <name type="common">Dandruff-associated fungus</name>
    <dbReference type="NCBI Taxonomy" id="425265"/>
    <lineage>
        <taxon>Eukaryota</taxon>
        <taxon>Fungi</taxon>
        <taxon>Dikarya</taxon>
        <taxon>Basidiomycota</taxon>
        <taxon>Ustilaginomycotina</taxon>
        <taxon>Malasseziomycetes</taxon>
        <taxon>Malasseziales</taxon>
        <taxon>Malasseziaceae</taxon>
        <taxon>Malassezia</taxon>
    </lineage>
</organism>
<dbReference type="Gene3D" id="2.40.50.140">
    <property type="entry name" value="Nucleic acid-binding proteins"/>
    <property type="match status" value="1"/>
</dbReference>
<dbReference type="GO" id="GO:0005737">
    <property type="term" value="C:cytoplasm"/>
    <property type="evidence" value="ECO:0007669"/>
    <property type="project" value="TreeGrafter"/>
</dbReference>
<dbReference type="RefSeq" id="XP_001731628.1">
    <property type="nucleotide sequence ID" value="XM_001731576.1"/>
</dbReference>
<comment type="caution">
    <text evidence="5">The sequence shown here is derived from an EMBL/GenBank/DDBJ whole genome shotgun (WGS) entry which is preliminary data.</text>
</comment>
<accession>A8PVK7</accession>
<dbReference type="EMBL" id="AAYY01000003">
    <property type="protein sequence ID" value="EDP44414.1"/>
    <property type="molecule type" value="Genomic_DNA"/>
</dbReference>
<dbReference type="InterPro" id="IPR039771">
    <property type="entry name" value="Csl4"/>
</dbReference>
<evidence type="ECO:0000256" key="1">
    <source>
        <dbReference type="ARBA" id="ARBA00004604"/>
    </source>
</evidence>
<dbReference type="Proteomes" id="UP000008837">
    <property type="component" value="Unassembled WGS sequence"/>
</dbReference>
<dbReference type="PANTHER" id="PTHR12686">
    <property type="entry name" value="3'-5' EXORIBONUCLEASE CSL4-RELATED"/>
    <property type="match status" value="1"/>
</dbReference>
<evidence type="ECO:0000313" key="5">
    <source>
        <dbReference type="EMBL" id="EDP44414.1"/>
    </source>
</evidence>
<comment type="subcellular location">
    <subcellularLocation>
        <location evidence="1">Nucleus</location>
        <location evidence="1">Nucleolus</location>
    </subcellularLocation>
</comment>
<sequence>MDDQQPLLLPGQPFPPLPKGEFVLGDGAYGREGYVVSDRIGHGTETKLGTQTIVKVVGTQPPLALPKAGSTVLGRVTRVNPRQATVSILVVDGLPCGGAQATRVGASNNKAAGEGIDGSDFQGIIRAQDVRSTEKDAVVLAECFRPGDIVRATVISLGDARSYYLSTAQNELGVVHATTRGPSQYGWTAAKHVLQPMSWREMADPVTGHVEPRKCAKPDWLA</sequence>
<dbReference type="OrthoDB" id="440760at2759"/>
<dbReference type="GO" id="GO:0005730">
    <property type="term" value="C:nucleolus"/>
    <property type="evidence" value="ECO:0007669"/>
    <property type="project" value="UniProtKB-SubCell"/>
</dbReference>
<name>A8PVK7_MALGO</name>
<dbReference type="STRING" id="425265.A8PVK7"/>
<dbReference type="GO" id="GO:0003723">
    <property type="term" value="F:RNA binding"/>
    <property type="evidence" value="ECO:0007669"/>
    <property type="project" value="InterPro"/>
</dbReference>
<dbReference type="GO" id="GO:0006396">
    <property type="term" value="P:RNA processing"/>
    <property type="evidence" value="ECO:0007669"/>
    <property type="project" value="InterPro"/>
</dbReference>
<dbReference type="SUPFAM" id="SSF50249">
    <property type="entry name" value="Nucleic acid-binding proteins"/>
    <property type="match status" value="1"/>
</dbReference>
<dbReference type="GeneID" id="5855934"/>
<evidence type="ECO:0000256" key="2">
    <source>
        <dbReference type="ARBA" id="ARBA00022490"/>
    </source>
</evidence>